<gene>
    <name evidence="2" type="ORF">ACFQDL_18520</name>
</gene>
<name>A0ABW2A2Y5_9GAMM</name>
<feature type="compositionally biased region" description="Low complexity" evidence="1">
    <location>
        <begin position="121"/>
        <end position="139"/>
    </location>
</feature>
<comment type="caution">
    <text evidence="2">The sequence shown here is derived from an EMBL/GenBank/DDBJ whole genome shotgun (WGS) entry which is preliminary data.</text>
</comment>
<protein>
    <submittedName>
        <fullName evidence="2">Uncharacterized protein</fullName>
    </submittedName>
</protein>
<organism evidence="2 3">
    <name type="scientific">Marinobacterium aestuariivivens</name>
    <dbReference type="NCBI Taxonomy" id="1698799"/>
    <lineage>
        <taxon>Bacteria</taxon>
        <taxon>Pseudomonadati</taxon>
        <taxon>Pseudomonadota</taxon>
        <taxon>Gammaproteobacteria</taxon>
        <taxon>Oceanospirillales</taxon>
        <taxon>Oceanospirillaceae</taxon>
        <taxon>Marinobacterium</taxon>
    </lineage>
</organism>
<dbReference type="EMBL" id="JBHSWE010000001">
    <property type="protein sequence ID" value="MFC6671835.1"/>
    <property type="molecule type" value="Genomic_DNA"/>
</dbReference>
<evidence type="ECO:0000313" key="2">
    <source>
        <dbReference type="EMBL" id="MFC6671835.1"/>
    </source>
</evidence>
<feature type="region of interest" description="Disordered" evidence="1">
    <location>
        <begin position="121"/>
        <end position="158"/>
    </location>
</feature>
<dbReference type="Proteomes" id="UP001596422">
    <property type="component" value="Unassembled WGS sequence"/>
</dbReference>
<evidence type="ECO:0000256" key="1">
    <source>
        <dbReference type="SAM" id="MobiDB-lite"/>
    </source>
</evidence>
<reference evidence="3" key="1">
    <citation type="journal article" date="2019" name="Int. J. Syst. Evol. Microbiol.">
        <title>The Global Catalogue of Microorganisms (GCM) 10K type strain sequencing project: providing services to taxonomists for standard genome sequencing and annotation.</title>
        <authorList>
            <consortium name="The Broad Institute Genomics Platform"/>
            <consortium name="The Broad Institute Genome Sequencing Center for Infectious Disease"/>
            <person name="Wu L."/>
            <person name="Ma J."/>
        </authorList>
    </citation>
    <scope>NUCLEOTIDE SEQUENCE [LARGE SCALE GENOMIC DNA]</scope>
    <source>
        <strain evidence="3">NBRC 111756</strain>
    </source>
</reference>
<accession>A0ABW2A2Y5</accession>
<keyword evidence="3" id="KW-1185">Reference proteome</keyword>
<proteinExistence type="predicted"/>
<evidence type="ECO:0000313" key="3">
    <source>
        <dbReference type="Proteomes" id="UP001596422"/>
    </source>
</evidence>
<sequence>MNIDGFGFYFEKQGRSGDEGPIDPSQQYFEGSHAGDAVVRETGQNTLDNRGKSAEGPIRMEFELASMLTEEIPGIEQLREHLDAVASQTVGQQGHERMVQAAELAKQKEIPVLRISDYNTTGLTGSESLSSRSSPLSRLTRGKGGSEDDERGGSFGIGAAVGPMASNLSTVIYTSLPEDSDRSVMAGYTRLATHELEGISYRAEGYITLLDADDFSYPRPAPAIGPFDERTEPGTDIYILGYRMAEDDPELERLREALIDNFMAAIDQGRLVVEGCALGNHWRLDVDTLGGFAKKRPELHAFYRALKDPDPTEADLPHVGKVRLYVNIDDRLEKKLHTITMRAPLMKIDTFKHNSISAKYAAVLICEETKGNKYLRTLEPPSITCGMLPEIHIMVSLWCVRSRNLSERRSKTGSGRKSATLWK</sequence>
<dbReference type="RefSeq" id="WP_379910319.1">
    <property type="nucleotide sequence ID" value="NZ_JBHSWE010000001.1"/>
</dbReference>